<dbReference type="InterPro" id="IPR019787">
    <property type="entry name" value="Znf_PHD-finger"/>
</dbReference>
<feature type="compositionally biased region" description="Polar residues" evidence="5">
    <location>
        <begin position="440"/>
        <end position="467"/>
    </location>
</feature>
<keyword evidence="2 4" id="KW-0863">Zinc-finger</keyword>
<dbReference type="STRING" id="1890364.A0A2P6NW07"/>
<dbReference type="InterPro" id="IPR001965">
    <property type="entry name" value="Znf_PHD"/>
</dbReference>
<dbReference type="EMBL" id="MDYQ01000013">
    <property type="protein sequence ID" value="PRP88151.1"/>
    <property type="molecule type" value="Genomic_DNA"/>
</dbReference>
<dbReference type="OrthoDB" id="21645at2759"/>
<feature type="region of interest" description="Disordered" evidence="5">
    <location>
        <begin position="509"/>
        <end position="551"/>
    </location>
</feature>
<dbReference type="CDD" id="cd15533">
    <property type="entry name" value="PHD1_PHF12"/>
    <property type="match status" value="1"/>
</dbReference>
<keyword evidence="9" id="KW-1185">Reference proteome</keyword>
<dbReference type="InterPro" id="IPR013083">
    <property type="entry name" value="Znf_RING/FYVE/PHD"/>
</dbReference>
<dbReference type="InterPro" id="IPR011011">
    <property type="entry name" value="Znf_FYVE_PHD"/>
</dbReference>
<reference evidence="8 9" key="1">
    <citation type="journal article" date="2018" name="Genome Biol. Evol.">
        <title>Multiple Roots of Fruiting Body Formation in Amoebozoa.</title>
        <authorList>
            <person name="Hillmann F."/>
            <person name="Forbes G."/>
            <person name="Novohradska S."/>
            <person name="Ferling I."/>
            <person name="Riege K."/>
            <person name="Groth M."/>
            <person name="Westermann M."/>
            <person name="Marz M."/>
            <person name="Spaller T."/>
            <person name="Winckler T."/>
            <person name="Schaap P."/>
            <person name="Glockner G."/>
        </authorList>
    </citation>
    <scope>NUCLEOTIDE SEQUENCE [LARGE SCALE GENOMIC DNA]</scope>
    <source>
        <strain evidence="8 9">Jena</strain>
    </source>
</reference>
<dbReference type="GO" id="GO:0003714">
    <property type="term" value="F:transcription corepressor activity"/>
    <property type="evidence" value="ECO:0007669"/>
    <property type="project" value="InterPro"/>
</dbReference>
<dbReference type="InterPro" id="IPR042163">
    <property type="entry name" value="PHF12"/>
</dbReference>
<dbReference type="Proteomes" id="UP000241769">
    <property type="component" value="Unassembled WGS sequence"/>
</dbReference>
<dbReference type="PANTHER" id="PTHR46309:SF1">
    <property type="entry name" value="PHD FINGER PROTEIN 12"/>
    <property type="match status" value="1"/>
</dbReference>
<sequence>MTDNSNVGRKGKEGQKKIVNHDECDACGDEGNLLCCDHCPRSFHFDCLNPPVNPEDLTDEDWYCNKCYHDIYPEKRKPATDGPLKGLFETAIGMNPVNFELPQGTYEGLEEIERSRKKESKEAEAIAQDPRDELCAVCKLSGSMDAVSCQHCQALYHTYCLDPPLPFVPRLPWSCPQHSYLTHIIPDVKFSLHFDQRPDSARESELRREMEKPKLVEEDCPYWLLELAQGKEKTPAEELRQAMPDDVLVKQVAKFNESPMEITNALSPLFMQFLAWQRLMQIHSHHPLSWTAKEKRKRKKKAMSMPMPNGGQAIDPRVFEGKALVVDSSSEEEDSTDGEGTGRGKRKLQSSEDASTKKTKNAEGQAVRIPGVKKQPVKITSTTQIRLPDSKANGSTTPPPAPPSVPSPASTVKGEFPAAVRVPTVAPKKPMLTPQPHLKSPSQPVKASTPSLRPGSISGTPMKSSGTVAKGNVSGLPIKLSSGQNTPRTSPQVHPNMLKTSIAVPMKQVGQSQSQGQPGVKALISGPTNPPKLTPGNASTATSSPTANTPVKPFTLPNAPKSVILGANQIQTSQTAPHVLPLQPQTSHEVPAAISPESKNWATKKTTPARVEHPFAKIFDATGKLIHTMTKTMITLGRDAENCDVDVAELTENSRTISRIHTTITLENPAAVEGELYHFKFQCHGKHGMNIGDKSGWSKRRPTL</sequence>
<feature type="region of interest" description="Disordered" evidence="5">
    <location>
        <begin position="290"/>
        <end position="412"/>
    </location>
</feature>
<dbReference type="AlphaFoldDB" id="A0A2P6NW07"/>
<comment type="caution">
    <text evidence="8">The sequence shown here is derived from an EMBL/GenBank/DDBJ whole genome shotgun (WGS) entry which is preliminary data.</text>
</comment>
<evidence type="ECO:0000256" key="3">
    <source>
        <dbReference type="ARBA" id="ARBA00022833"/>
    </source>
</evidence>
<evidence type="ECO:0000259" key="7">
    <source>
        <dbReference type="PROSITE" id="PS50016"/>
    </source>
</evidence>
<proteinExistence type="predicted"/>
<evidence type="ECO:0000256" key="5">
    <source>
        <dbReference type="SAM" id="MobiDB-lite"/>
    </source>
</evidence>
<feature type="compositionally biased region" description="Low complexity" evidence="5">
    <location>
        <begin position="509"/>
        <end position="520"/>
    </location>
</feature>
<gene>
    <name evidence="8" type="ORF">PROFUN_03974</name>
</gene>
<dbReference type="Gene3D" id="3.30.40.10">
    <property type="entry name" value="Zinc/RING finger domain, C3HC4 (zinc finger)"/>
    <property type="match status" value="2"/>
</dbReference>
<feature type="domain" description="PHD-type" evidence="7">
    <location>
        <begin position="21"/>
        <end position="70"/>
    </location>
</feature>
<protein>
    <submittedName>
        <fullName evidence="8">Essential subunit of the histone deacetylase Rpd3S complex</fullName>
    </submittedName>
</protein>
<dbReference type="GO" id="GO:0008270">
    <property type="term" value="F:zinc ion binding"/>
    <property type="evidence" value="ECO:0007669"/>
    <property type="project" value="UniProtKB-KW"/>
</dbReference>
<dbReference type="GO" id="GO:0000122">
    <property type="term" value="P:negative regulation of transcription by RNA polymerase II"/>
    <property type="evidence" value="ECO:0007669"/>
    <property type="project" value="TreeGrafter"/>
</dbReference>
<evidence type="ECO:0000256" key="2">
    <source>
        <dbReference type="ARBA" id="ARBA00022771"/>
    </source>
</evidence>
<dbReference type="Pfam" id="PF00628">
    <property type="entry name" value="PHD"/>
    <property type="match status" value="2"/>
</dbReference>
<dbReference type="SUPFAM" id="SSF49879">
    <property type="entry name" value="SMAD/FHA domain"/>
    <property type="match status" value="1"/>
</dbReference>
<dbReference type="InterPro" id="IPR019786">
    <property type="entry name" value="Zinc_finger_PHD-type_CS"/>
</dbReference>
<evidence type="ECO:0000313" key="9">
    <source>
        <dbReference type="Proteomes" id="UP000241769"/>
    </source>
</evidence>
<dbReference type="InParanoid" id="A0A2P6NW07"/>
<keyword evidence="3" id="KW-0862">Zinc</keyword>
<evidence type="ECO:0000256" key="4">
    <source>
        <dbReference type="PROSITE-ProRule" id="PRU00146"/>
    </source>
</evidence>
<evidence type="ECO:0000313" key="8">
    <source>
        <dbReference type="EMBL" id="PRP88151.1"/>
    </source>
</evidence>
<dbReference type="PROSITE" id="PS50006">
    <property type="entry name" value="FHA_DOMAIN"/>
    <property type="match status" value="1"/>
</dbReference>
<name>A0A2P6NW07_9EUKA</name>
<evidence type="ECO:0000256" key="1">
    <source>
        <dbReference type="ARBA" id="ARBA00022723"/>
    </source>
</evidence>
<evidence type="ECO:0000259" key="6">
    <source>
        <dbReference type="PROSITE" id="PS50006"/>
    </source>
</evidence>
<dbReference type="SUPFAM" id="SSF57903">
    <property type="entry name" value="FYVE/PHD zinc finger"/>
    <property type="match status" value="2"/>
</dbReference>
<dbReference type="GO" id="GO:0070822">
    <property type="term" value="C:Sin3-type complex"/>
    <property type="evidence" value="ECO:0007669"/>
    <property type="project" value="TreeGrafter"/>
</dbReference>
<feature type="compositionally biased region" description="Low complexity" evidence="5">
    <location>
        <begin position="534"/>
        <end position="550"/>
    </location>
</feature>
<dbReference type="InterPro" id="IPR000253">
    <property type="entry name" value="FHA_dom"/>
</dbReference>
<dbReference type="PROSITE" id="PS50016">
    <property type="entry name" value="ZF_PHD_2"/>
    <property type="match status" value="1"/>
</dbReference>
<accession>A0A2P6NW07</accession>
<organism evidence="8 9">
    <name type="scientific">Planoprotostelium fungivorum</name>
    <dbReference type="NCBI Taxonomy" id="1890364"/>
    <lineage>
        <taxon>Eukaryota</taxon>
        <taxon>Amoebozoa</taxon>
        <taxon>Evosea</taxon>
        <taxon>Variosea</taxon>
        <taxon>Cavosteliida</taxon>
        <taxon>Cavosteliaceae</taxon>
        <taxon>Planoprotostelium</taxon>
    </lineage>
</organism>
<dbReference type="InterPro" id="IPR008984">
    <property type="entry name" value="SMAD_FHA_dom_sf"/>
</dbReference>
<dbReference type="PROSITE" id="PS01359">
    <property type="entry name" value="ZF_PHD_1"/>
    <property type="match status" value="1"/>
</dbReference>
<keyword evidence="1" id="KW-0479">Metal-binding</keyword>
<dbReference type="SMART" id="SM00249">
    <property type="entry name" value="PHD"/>
    <property type="match status" value="2"/>
</dbReference>
<feature type="compositionally biased region" description="Pro residues" evidence="5">
    <location>
        <begin position="397"/>
        <end position="406"/>
    </location>
</feature>
<dbReference type="PANTHER" id="PTHR46309">
    <property type="entry name" value="PHD FINGER PROTEIN 12"/>
    <property type="match status" value="1"/>
</dbReference>
<feature type="region of interest" description="Disordered" evidence="5">
    <location>
        <begin position="429"/>
        <end position="468"/>
    </location>
</feature>
<feature type="domain" description="FHA" evidence="6">
    <location>
        <begin position="634"/>
        <end position="696"/>
    </location>
</feature>